<dbReference type="InterPro" id="IPR001769">
    <property type="entry name" value="Gingipain"/>
</dbReference>
<reference evidence="3" key="1">
    <citation type="journal article" date="2014" name="Front. Microbiol.">
        <title>High frequency of phylogenetically diverse reductive dehalogenase-homologous genes in deep subseafloor sedimentary metagenomes.</title>
        <authorList>
            <person name="Kawai M."/>
            <person name="Futagami T."/>
            <person name="Toyoda A."/>
            <person name="Takaki Y."/>
            <person name="Nishi S."/>
            <person name="Hori S."/>
            <person name="Arai W."/>
            <person name="Tsubouchi T."/>
            <person name="Morono Y."/>
            <person name="Uchiyama I."/>
            <person name="Ito T."/>
            <person name="Fujiyama A."/>
            <person name="Inagaki F."/>
            <person name="Takami H."/>
        </authorList>
    </citation>
    <scope>NUCLEOTIDE SEQUENCE</scope>
    <source>
        <strain evidence="3">Expedition CK06-06</strain>
    </source>
</reference>
<evidence type="ECO:0000313" key="3">
    <source>
        <dbReference type="EMBL" id="GAG31482.1"/>
    </source>
</evidence>
<comment type="caution">
    <text evidence="3">The sequence shown here is derived from an EMBL/GenBank/DDBJ whole genome shotgun (WGS) entry which is preliminary data.</text>
</comment>
<dbReference type="Gene3D" id="3.40.50.10390">
    <property type="entry name" value="Gingipain r, domain 1"/>
    <property type="match status" value="1"/>
</dbReference>
<gene>
    <name evidence="3" type="ORF">S01H1_68357</name>
</gene>
<name>X0X7Y1_9ZZZZ</name>
<organism evidence="3">
    <name type="scientific">marine sediment metagenome</name>
    <dbReference type="NCBI Taxonomy" id="412755"/>
    <lineage>
        <taxon>unclassified sequences</taxon>
        <taxon>metagenomes</taxon>
        <taxon>ecological metagenomes</taxon>
    </lineage>
</organism>
<dbReference type="InterPro" id="IPR029030">
    <property type="entry name" value="Caspase-like_dom_sf"/>
</dbReference>
<accession>X0X7Y1</accession>
<dbReference type="AlphaFoldDB" id="X0X7Y1"/>
<sequence length="248" mass="26530">GNNCTSIKNYIQGVYDSATDLAFVLLVGDYTQVATCTASDGASDPTYSKLAGGDDYPDIMVGRFSAETEADVNTQVERTIEYETTPATTQDWFWRGTGIGSAGGPGDDGEYDWEHIRNIRTDLLAYGYTQVDELYEEDQGGGDAPDNPTAGDVSTVLNAGRGIVNYCGHGSPTSWGTTGFSNDDIDGLTNDNMLPFIFDVACVNGQFNGYTCFAEAWMRATNGTEPTGAIGVYASSINQSWAPPMEAQ</sequence>
<proteinExistence type="predicted"/>
<dbReference type="EMBL" id="BARS01045329">
    <property type="protein sequence ID" value="GAG31482.1"/>
    <property type="molecule type" value="Genomic_DNA"/>
</dbReference>
<dbReference type="SUPFAM" id="SSF52129">
    <property type="entry name" value="Caspase-like"/>
    <property type="match status" value="1"/>
</dbReference>
<protein>
    <recommendedName>
        <fullName evidence="2">Gingipain domain-containing protein</fullName>
    </recommendedName>
</protein>
<feature type="domain" description="Gingipain" evidence="2">
    <location>
        <begin position="5"/>
        <end position="237"/>
    </location>
</feature>
<keyword evidence="1" id="KW-0732">Signal</keyword>
<feature type="non-terminal residue" evidence="3">
    <location>
        <position position="1"/>
    </location>
</feature>
<evidence type="ECO:0000256" key="1">
    <source>
        <dbReference type="ARBA" id="ARBA00022729"/>
    </source>
</evidence>
<dbReference type="GO" id="GO:0008234">
    <property type="term" value="F:cysteine-type peptidase activity"/>
    <property type="evidence" value="ECO:0007669"/>
    <property type="project" value="InterPro"/>
</dbReference>
<dbReference type="Gene3D" id="3.40.50.1460">
    <property type="match status" value="1"/>
</dbReference>
<dbReference type="GO" id="GO:0006508">
    <property type="term" value="P:proteolysis"/>
    <property type="evidence" value="ECO:0007669"/>
    <property type="project" value="InterPro"/>
</dbReference>
<evidence type="ECO:0000259" key="2">
    <source>
        <dbReference type="Pfam" id="PF01364"/>
    </source>
</evidence>
<feature type="non-terminal residue" evidence="3">
    <location>
        <position position="248"/>
    </location>
</feature>
<dbReference type="InterPro" id="IPR029031">
    <property type="entry name" value="Gingipain_N_sf"/>
</dbReference>
<dbReference type="Pfam" id="PF01364">
    <property type="entry name" value="Peptidase_C25"/>
    <property type="match status" value="1"/>
</dbReference>